<proteinExistence type="predicted"/>
<dbReference type="InterPro" id="IPR012340">
    <property type="entry name" value="NA-bd_OB-fold"/>
</dbReference>
<dbReference type="Pfam" id="PF00436">
    <property type="entry name" value="SSB"/>
    <property type="match status" value="1"/>
</dbReference>
<dbReference type="AlphaFoldDB" id="A0A099EVT2"/>
<dbReference type="Gene3D" id="2.40.50.140">
    <property type="entry name" value="Nucleic acid-binding proteins"/>
    <property type="match status" value="1"/>
</dbReference>
<organism evidence="3 5">
    <name type="scientific">Paracoccus halophilus</name>
    <dbReference type="NCBI Taxonomy" id="376733"/>
    <lineage>
        <taxon>Bacteria</taxon>
        <taxon>Pseudomonadati</taxon>
        <taxon>Pseudomonadota</taxon>
        <taxon>Alphaproteobacteria</taxon>
        <taxon>Rhodobacterales</taxon>
        <taxon>Paracoccaceae</taxon>
        <taxon>Paracoccus</taxon>
    </lineage>
</organism>
<dbReference type="EMBL" id="FOJO01000020">
    <property type="protein sequence ID" value="SFA58456.1"/>
    <property type="molecule type" value="Genomic_DNA"/>
</dbReference>
<reference evidence="4 6" key="3">
    <citation type="submission" date="2016-10" db="EMBL/GenBank/DDBJ databases">
        <authorList>
            <person name="de Groot N.N."/>
        </authorList>
    </citation>
    <scope>NUCLEOTIDE SEQUENCE [LARGE SCALE GENOMIC DNA]</scope>
    <source>
        <strain evidence="4 6">CGMCC 1.6117</strain>
    </source>
</reference>
<keyword evidence="1 2" id="KW-0238">DNA-binding</keyword>
<dbReference type="RefSeq" id="WP_036743892.1">
    <property type="nucleotide sequence ID" value="NZ_FOJO01000020.1"/>
</dbReference>
<dbReference type="EMBL" id="JRKN01000045">
    <property type="protein sequence ID" value="KGJ02126.1"/>
    <property type="molecule type" value="Genomic_DNA"/>
</dbReference>
<dbReference type="InterPro" id="IPR000424">
    <property type="entry name" value="Primosome_PriB/ssb"/>
</dbReference>
<gene>
    <name evidence="3" type="ORF">IT41_18370</name>
    <name evidence="4" type="ORF">SAMN04487972_12057</name>
</gene>
<dbReference type="SUPFAM" id="SSF50249">
    <property type="entry name" value="Nucleic acid-binding proteins"/>
    <property type="match status" value="1"/>
</dbReference>
<dbReference type="Proteomes" id="UP000029846">
    <property type="component" value="Unassembled WGS sequence"/>
</dbReference>
<reference evidence="3 5" key="2">
    <citation type="submission" date="2014-10" db="EMBL/GenBank/DDBJ databases">
        <title>Paracoccus sanguinis sp. nov., isolated from clinical specimens of New York State patients.</title>
        <authorList>
            <person name="Mingle L.A."/>
            <person name="Cole J.A."/>
            <person name="Lapierre P."/>
            <person name="Musser K.A."/>
        </authorList>
    </citation>
    <scope>NUCLEOTIDE SEQUENCE [LARGE SCALE GENOMIC DNA]</scope>
    <source>
        <strain evidence="3 5">JCM 14014</strain>
    </source>
</reference>
<dbReference type="STRING" id="376733.SAMN04487972_12057"/>
<keyword evidence="5" id="KW-1185">Reference proteome</keyword>
<sequence>MRTFAKHFTQGYVGKIKEVGTTLKISISSNYRQRNQNGDYEDRTYWNTVTVFDDKRMKFIRDHVSEGDLVQAEGMIREDSYEKDGEPVYTTLLVAQDFQLLSTKAQRDAWRAANPQD</sequence>
<evidence type="ECO:0000313" key="4">
    <source>
        <dbReference type="EMBL" id="SFA58456.1"/>
    </source>
</evidence>
<dbReference type="CDD" id="cd04496">
    <property type="entry name" value="SSB_OBF"/>
    <property type="match status" value="1"/>
</dbReference>
<dbReference type="GO" id="GO:0003697">
    <property type="term" value="F:single-stranded DNA binding"/>
    <property type="evidence" value="ECO:0007669"/>
    <property type="project" value="InterPro"/>
</dbReference>
<evidence type="ECO:0000256" key="2">
    <source>
        <dbReference type="PROSITE-ProRule" id="PRU00252"/>
    </source>
</evidence>
<accession>A0A099EVT2</accession>
<evidence type="ECO:0000313" key="5">
    <source>
        <dbReference type="Proteomes" id="UP000029846"/>
    </source>
</evidence>
<dbReference type="Proteomes" id="UP000182312">
    <property type="component" value="Unassembled WGS sequence"/>
</dbReference>
<reference evidence="3 5" key="1">
    <citation type="submission" date="2014-09" db="EMBL/GenBank/DDBJ databases">
        <authorList>
            <person name="McGinnis J.M."/>
            <person name="Wolfgang W.J."/>
        </authorList>
    </citation>
    <scope>NUCLEOTIDE SEQUENCE [LARGE SCALE GENOMIC DNA]</scope>
    <source>
        <strain evidence="3 5">JCM 14014</strain>
    </source>
</reference>
<dbReference type="eggNOG" id="COG0629">
    <property type="taxonomic scope" value="Bacteria"/>
</dbReference>
<evidence type="ECO:0000256" key="1">
    <source>
        <dbReference type="ARBA" id="ARBA00023125"/>
    </source>
</evidence>
<evidence type="ECO:0000313" key="3">
    <source>
        <dbReference type="EMBL" id="KGJ02126.1"/>
    </source>
</evidence>
<dbReference type="PROSITE" id="PS50935">
    <property type="entry name" value="SSB"/>
    <property type="match status" value="1"/>
</dbReference>
<evidence type="ECO:0000313" key="6">
    <source>
        <dbReference type="Proteomes" id="UP000182312"/>
    </source>
</evidence>
<name>A0A099EVT2_9RHOB</name>
<dbReference type="OrthoDB" id="7581348at2"/>
<protein>
    <submittedName>
        <fullName evidence="4">Single-strand binding protein family protein</fullName>
    </submittedName>
</protein>